<dbReference type="PANTHER" id="PTHR10907">
    <property type="entry name" value="REGUCALCIN"/>
    <property type="match status" value="1"/>
</dbReference>
<keyword evidence="10" id="KW-0963">Cytoplasm</keyword>
<dbReference type="EMBL" id="JBHTKX010000001">
    <property type="protein sequence ID" value="MFD1128651.1"/>
    <property type="molecule type" value="Genomic_DNA"/>
</dbReference>
<sequence>MTEVELVIDAKARLAEGPSWDAEEKRLYWVDIEGFKLHIYEPDSGRDTVHEMGQHIGAVVPYDRHHVMVALKNGFHLYDLASGKLTLLHNPESHRDDNRFNDGKCDAKGRFWAGTMSLIDKKNQGALYCLLNDGHVRTVLTEVSLSNGIGFSPDHKKMYYIDTPTGRIDQFDFDLDSGEIYNRKSLFSLPEGTGFPDGMTVDAEGMIWVAHYGGSQVSRWNPDTGSLIQHIEVPASQVTSCCFGGEDLDELYITTARNGLSEDKLVETPHAGGVFRVRPGVKGQPTYRYKDIKSSGI</sequence>
<evidence type="ECO:0000259" key="15">
    <source>
        <dbReference type="Pfam" id="PF08450"/>
    </source>
</evidence>
<dbReference type="EC" id="3.1.1.17" evidence="8"/>
<dbReference type="PRINTS" id="PR01791">
    <property type="entry name" value="REGUCALCIN"/>
</dbReference>
<evidence type="ECO:0000256" key="8">
    <source>
        <dbReference type="ARBA" id="ARBA00013227"/>
    </source>
</evidence>
<comment type="subcellular location">
    <subcellularLocation>
        <location evidence="6">Cytoplasm</location>
    </subcellularLocation>
</comment>
<proteinExistence type="inferred from homology"/>
<dbReference type="InterPro" id="IPR005511">
    <property type="entry name" value="SMP-30"/>
</dbReference>
<evidence type="ECO:0000256" key="11">
    <source>
        <dbReference type="ARBA" id="ARBA00022723"/>
    </source>
</evidence>
<accession>A0ABW3PXD4</accession>
<evidence type="ECO:0000256" key="14">
    <source>
        <dbReference type="ARBA" id="ARBA00032464"/>
    </source>
</evidence>
<evidence type="ECO:0000256" key="7">
    <source>
        <dbReference type="ARBA" id="ARBA00008853"/>
    </source>
</evidence>
<evidence type="ECO:0000256" key="5">
    <source>
        <dbReference type="ARBA" id="ARBA00001947"/>
    </source>
</evidence>
<comment type="catalytic activity">
    <reaction evidence="1">
        <text>D-glucono-1,5-lactone + H2O = D-gluconate + H(+)</text>
        <dbReference type="Rhea" id="RHEA:10440"/>
        <dbReference type="ChEBI" id="CHEBI:15377"/>
        <dbReference type="ChEBI" id="CHEBI:15378"/>
        <dbReference type="ChEBI" id="CHEBI:16217"/>
        <dbReference type="ChEBI" id="CHEBI:18391"/>
        <dbReference type="EC" id="3.1.1.17"/>
    </reaction>
</comment>
<dbReference type="InterPro" id="IPR011042">
    <property type="entry name" value="6-blade_b-propeller_TolB-like"/>
</dbReference>
<dbReference type="PANTHER" id="PTHR10907:SF47">
    <property type="entry name" value="REGUCALCIN"/>
    <property type="match status" value="1"/>
</dbReference>
<dbReference type="Gene3D" id="2.120.10.30">
    <property type="entry name" value="TolB, C-terminal domain"/>
    <property type="match status" value="1"/>
</dbReference>
<dbReference type="InterPro" id="IPR008367">
    <property type="entry name" value="Regucalcin"/>
</dbReference>
<evidence type="ECO:0000256" key="1">
    <source>
        <dbReference type="ARBA" id="ARBA00001589"/>
    </source>
</evidence>
<keyword evidence="13" id="KW-0106">Calcium</keyword>
<comment type="caution">
    <text evidence="16">The sequence shown here is derived from an EMBL/GenBank/DDBJ whole genome shotgun (WGS) entry which is preliminary data.</text>
</comment>
<protein>
    <recommendedName>
        <fullName evidence="9">Regucalcin</fullName>
        <ecNumber evidence="8">3.1.1.17</ecNumber>
    </recommendedName>
    <alternativeName>
        <fullName evidence="14">Gluconolactonase</fullName>
    </alternativeName>
</protein>
<evidence type="ECO:0000313" key="16">
    <source>
        <dbReference type="EMBL" id="MFD1128651.1"/>
    </source>
</evidence>
<evidence type="ECO:0000256" key="10">
    <source>
        <dbReference type="ARBA" id="ARBA00022490"/>
    </source>
</evidence>
<comment type="cofactor">
    <cofactor evidence="2">
        <name>Ca(2+)</name>
        <dbReference type="ChEBI" id="CHEBI:29108"/>
    </cofactor>
</comment>
<keyword evidence="17" id="KW-1185">Reference proteome</keyword>
<evidence type="ECO:0000256" key="9">
    <source>
        <dbReference type="ARBA" id="ARBA00016808"/>
    </source>
</evidence>
<comment type="cofactor">
    <cofactor evidence="4">
        <name>Mg(2+)</name>
        <dbReference type="ChEBI" id="CHEBI:18420"/>
    </cofactor>
</comment>
<comment type="cofactor">
    <cofactor evidence="5">
        <name>Zn(2+)</name>
        <dbReference type="ChEBI" id="CHEBI:29105"/>
    </cofactor>
</comment>
<evidence type="ECO:0000256" key="13">
    <source>
        <dbReference type="ARBA" id="ARBA00022837"/>
    </source>
</evidence>
<organism evidence="16 17">
    <name type="scientific">Paenibacillus provencensis</name>
    <dbReference type="NCBI Taxonomy" id="441151"/>
    <lineage>
        <taxon>Bacteria</taxon>
        <taxon>Bacillati</taxon>
        <taxon>Bacillota</taxon>
        <taxon>Bacilli</taxon>
        <taxon>Bacillales</taxon>
        <taxon>Paenibacillaceae</taxon>
        <taxon>Paenibacillus</taxon>
    </lineage>
</organism>
<evidence type="ECO:0000256" key="6">
    <source>
        <dbReference type="ARBA" id="ARBA00004496"/>
    </source>
</evidence>
<name>A0ABW3PXD4_9BACL</name>
<feature type="domain" description="SMP-30/Gluconolactonase/LRE-like region" evidence="15">
    <location>
        <begin position="14"/>
        <end position="257"/>
    </location>
</feature>
<dbReference type="SUPFAM" id="SSF63829">
    <property type="entry name" value="Calcium-dependent phosphotriesterase"/>
    <property type="match status" value="1"/>
</dbReference>
<evidence type="ECO:0000256" key="2">
    <source>
        <dbReference type="ARBA" id="ARBA00001913"/>
    </source>
</evidence>
<evidence type="ECO:0000256" key="4">
    <source>
        <dbReference type="ARBA" id="ARBA00001946"/>
    </source>
</evidence>
<evidence type="ECO:0000256" key="12">
    <source>
        <dbReference type="ARBA" id="ARBA00022801"/>
    </source>
</evidence>
<comment type="cofactor">
    <cofactor evidence="3">
        <name>Mn(2+)</name>
        <dbReference type="ChEBI" id="CHEBI:29035"/>
    </cofactor>
</comment>
<comment type="similarity">
    <text evidence="7">Belongs to the SMP-30/CGR1 family.</text>
</comment>
<dbReference type="GO" id="GO:0016787">
    <property type="term" value="F:hydrolase activity"/>
    <property type="evidence" value="ECO:0007669"/>
    <property type="project" value="UniProtKB-KW"/>
</dbReference>
<dbReference type="PRINTS" id="PR01790">
    <property type="entry name" value="SMP30FAMILY"/>
</dbReference>
<keyword evidence="12 16" id="KW-0378">Hydrolase</keyword>
<dbReference type="InterPro" id="IPR013658">
    <property type="entry name" value="SGL"/>
</dbReference>
<evidence type="ECO:0000256" key="3">
    <source>
        <dbReference type="ARBA" id="ARBA00001936"/>
    </source>
</evidence>
<keyword evidence="11" id="KW-0479">Metal-binding</keyword>
<gene>
    <name evidence="16" type="ORF">ACFQ3J_10740</name>
</gene>
<reference evidence="17" key="1">
    <citation type="journal article" date="2019" name="Int. J. Syst. Evol. Microbiol.">
        <title>The Global Catalogue of Microorganisms (GCM) 10K type strain sequencing project: providing services to taxonomists for standard genome sequencing and annotation.</title>
        <authorList>
            <consortium name="The Broad Institute Genomics Platform"/>
            <consortium name="The Broad Institute Genome Sequencing Center for Infectious Disease"/>
            <person name="Wu L."/>
            <person name="Ma J."/>
        </authorList>
    </citation>
    <scope>NUCLEOTIDE SEQUENCE [LARGE SCALE GENOMIC DNA]</scope>
    <source>
        <strain evidence="17">CCUG 53519</strain>
    </source>
</reference>
<evidence type="ECO:0000313" key="17">
    <source>
        <dbReference type="Proteomes" id="UP001597169"/>
    </source>
</evidence>
<dbReference type="Pfam" id="PF08450">
    <property type="entry name" value="SGL"/>
    <property type="match status" value="1"/>
</dbReference>
<dbReference type="RefSeq" id="WP_251584438.1">
    <property type="nucleotide sequence ID" value="NZ_JBHTKX010000001.1"/>
</dbReference>
<dbReference type="Proteomes" id="UP001597169">
    <property type="component" value="Unassembled WGS sequence"/>
</dbReference>